<dbReference type="VEuPathDB" id="FungiDB:GGTG_02162"/>
<evidence type="ECO:0000313" key="20">
    <source>
        <dbReference type="EnsemblFungi" id="EJT82188"/>
    </source>
</evidence>
<evidence type="ECO:0000256" key="2">
    <source>
        <dbReference type="ARBA" id="ARBA00001974"/>
    </source>
</evidence>
<comment type="cofactor">
    <cofactor evidence="2">
        <name>FAD</name>
        <dbReference type="ChEBI" id="CHEBI:57692"/>
    </cofactor>
</comment>
<evidence type="ECO:0000256" key="1">
    <source>
        <dbReference type="ARBA" id="ARBA00001970"/>
    </source>
</evidence>
<dbReference type="STRING" id="644352.J3NLL3"/>
<dbReference type="InterPro" id="IPR000971">
    <property type="entry name" value="Globin"/>
</dbReference>
<comment type="catalytic activity">
    <reaction evidence="15">
        <text>2 nitric oxide + NADPH + 2 O2 = 2 nitrate + NADP(+) + H(+)</text>
        <dbReference type="Rhea" id="RHEA:19465"/>
        <dbReference type="ChEBI" id="CHEBI:15378"/>
        <dbReference type="ChEBI" id="CHEBI:15379"/>
        <dbReference type="ChEBI" id="CHEBI:16480"/>
        <dbReference type="ChEBI" id="CHEBI:17632"/>
        <dbReference type="ChEBI" id="CHEBI:57783"/>
        <dbReference type="ChEBI" id="CHEBI:58349"/>
        <dbReference type="EC" id="1.14.12.17"/>
    </reaction>
</comment>
<evidence type="ECO:0000256" key="10">
    <source>
        <dbReference type="ARBA" id="ARBA00022857"/>
    </source>
</evidence>
<dbReference type="EMBL" id="GL385395">
    <property type="protein sequence ID" value="EJT82188.1"/>
    <property type="molecule type" value="Genomic_DNA"/>
</dbReference>
<keyword evidence="9" id="KW-0274">FAD</keyword>
<dbReference type="PANTHER" id="PTHR43396:SF3">
    <property type="entry name" value="FLAVOHEMOPROTEIN"/>
    <property type="match status" value="1"/>
</dbReference>
<evidence type="ECO:0000256" key="3">
    <source>
        <dbReference type="ARBA" id="ARBA00006401"/>
    </source>
</evidence>
<keyword evidence="10" id="KW-0521">NADP</keyword>
<dbReference type="Pfam" id="PF00175">
    <property type="entry name" value="NAD_binding_1"/>
    <property type="match status" value="1"/>
</dbReference>
<dbReference type="GO" id="GO:0046872">
    <property type="term" value="F:metal ion binding"/>
    <property type="evidence" value="ECO:0007669"/>
    <property type="project" value="UniProtKB-KW"/>
</dbReference>
<keyword evidence="5" id="KW-0216">Detoxification</keyword>
<evidence type="ECO:0000256" key="5">
    <source>
        <dbReference type="ARBA" id="ARBA00022575"/>
    </source>
</evidence>
<evidence type="ECO:0000259" key="17">
    <source>
        <dbReference type="PROSITE" id="PS01033"/>
    </source>
</evidence>
<evidence type="ECO:0000256" key="8">
    <source>
        <dbReference type="ARBA" id="ARBA00022723"/>
    </source>
</evidence>
<dbReference type="InterPro" id="IPR001433">
    <property type="entry name" value="OxRdtase_FAD/NAD-bd"/>
</dbReference>
<dbReference type="GO" id="GO:0071500">
    <property type="term" value="P:cellular response to nitrosative stress"/>
    <property type="evidence" value="ECO:0007669"/>
    <property type="project" value="TreeGrafter"/>
</dbReference>
<dbReference type="HOGENOM" id="CLU_003827_12_0_1"/>
<dbReference type="Gene3D" id="3.40.50.80">
    <property type="entry name" value="Nucleotide-binding domain of ferredoxin-NADP reductase (FNR) module"/>
    <property type="match status" value="1"/>
</dbReference>
<evidence type="ECO:0000256" key="9">
    <source>
        <dbReference type="ARBA" id="ARBA00022827"/>
    </source>
</evidence>
<reference evidence="20" key="4">
    <citation type="journal article" date="2015" name="G3 (Bethesda)">
        <title>Genome sequences of three phytopathogenic species of the Magnaporthaceae family of fungi.</title>
        <authorList>
            <person name="Okagaki L.H."/>
            <person name="Nunes C.C."/>
            <person name="Sailsbery J."/>
            <person name="Clay B."/>
            <person name="Brown D."/>
            <person name="John T."/>
            <person name="Oh Y."/>
            <person name="Young N."/>
            <person name="Fitzgerald M."/>
            <person name="Haas B.J."/>
            <person name="Zeng Q."/>
            <person name="Young S."/>
            <person name="Adiconis X."/>
            <person name="Fan L."/>
            <person name="Levin J.Z."/>
            <person name="Mitchell T.K."/>
            <person name="Okubara P.A."/>
            <person name="Farman M.L."/>
            <person name="Kohn L.M."/>
            <person name="Birren B."/>
            <person name="Ma L.-J."/>
            <person name="Dean R.A."/>
        </authorList>
    </citation>
    <scope>NUCLEOTIDE SEQUENCE</scope>
    <source>
        <strain evidence="20">R3-111a-1</strain>
    </source>
</reference>
<dbReference type="Pfam" id="PF00042">
    <property type="entry name" value="Globin"/>
    <property type="match status" value="1"/>
</dbReference>
<keyword evidence="7" id="KW-0285">Flavoprotein</keyword>
<reference evidence="20" key="5">
    <citation type="submission" date="2018-04" db="UniProtKB">
        <authorList>
            <consortium name="EnsemblFungi"/>
        </authorList>
    </citation>
    <scope>IDENTIFICATION</scope>
    <source>
        <strain evidence="20">R3-111a-1</strain>
    </source>
</reference>
<dbReference type="EnsemblFungi" id="EJT82188">
    <property type="protein sequence ID" value="EJT82188"/>
    <property type="gene ID" value="GGTG_02162"/>
</dbReference>
<evidence type="ECO:0000256" key="11">
    <source>
        <dbReference type="ARBA" id="ARBA00023002"/>
    </source>
</evidence>
<dbReference type="FunFam" id="1.10.490.10:FF:000003">
    <property type="entry name" value="Flavohemoprotein"/>
    <property type="match status" value="1"/>
</dbReference>
<dbReference type="FunCoup" id="J3NLL3">
    <property type="interactions" value="316"/>
</dbReference>
<dbReference type="GeneID" id="20342620"/>
<dbReference type="InterPro" id="IPR017927">
    <property type="entry name" value="FAD-bd_FR_type"/>
</dbReference>
<keyword evidence="12" id="KW-0408">Iron</keyword>
<evidence type="ECO:0000313" key="21">
    <source>
        <dbReference type="Proteomes" id="UP000006039"/>
    </source>
</evidence>
<feature type="region of interest" description="Disordered" evidence="16">
    <location>
        <begin position="55"/>
        <end position="84"/>
    </location>
</feature>
<evidence type="ECO:0000256" key="6">
    <source>
        <dbReference type="ARBA" id="ARBA00022617"/>
    </source>
</evidence>
<dbReference type="eggNOG" id="KOG3378">
    <property type="taxonomic scope" value="Eukaryota"/>
</dbReference>
<dbReference type="Proteomes" id="UP000006039">
    <property type="component" value="Unassembled WGS sequence"/>
</dbReference>
<dbReference type="GO" id="GO:0019825">
    <property type="term" value="F:oxygen binding"/>
    <property type="evidence" value="ECO:0007669"/>
    <property type="project" value="InterPro"/>
</dbReference>
<dbReference type="GO" id="GO:0008941">
    <property type="term" value="F:nitric oxide dioxygenase NAD(P)H activity"/>
    <property type="evidence" value="ECO:0007669"/>
    <property type="project" value="UniProtKB-EC"/>
</dbReference>
<dbReference type="EC" id="1.14.12.17" evidence="4"/>
<keyword evidence="11" id="KW-0560">Oxidoreductase</keyword>
<comment type="similarity">
    <text evidence="3">In the C-terminal section; belongs to the flavoprotein pyridine nucleotide cytochrome reductase family.</text>
</comment>
<dbReference type="SUPFAM" id="SSF52343">
    <property type="entry name" value="Ferredoxin reductase-like, C-terminal NADP-linked domain"/>
    <property type="match status" value="1"/>
</dbReference>
<reference evidence="19" key="2">
    <citation type="submission" date="2010-07" db="EMBL/GenBank/DDBJ databases">
        <authorList>
            <consortium name="The Broad Institute Genome Sequencing Platform"/>
            <consortium name="Broad Institute Genome Sequencing Center for Infectious Disease"/>
            <person name="Ma L.-J."/>
            <person name="Dead R."/>
            <person name="Young S."/>
            <person name="Zeng Q."/>
            <person name="Koehrsen M."/>
            <person name="Alvarado L."/>
            <person name="Berlin A."/>
            <person name="Chapman S.B."/>
            <person name="Chen Z."/>
            <person name="Freedman E."/>
            <person name="Gellesch M."/>
            <person name="Goldberg J."/>
            <person name="Griggs A."/>
            <person name="Gujja S."/>
            <person name="Heilman E.R."/>
            <person name="Heiman D."/>
            <person name="Hepburn T."/>
            <person name="Howarth C."/>
            <person name="Jen D."/>
            <person name="Larson L."/>
            <person name="Mehta T."/>
            <person name="Neiman D."/>
            <person name="Pearson M."/>
            <person name="Roberts A."/>
            <person name="Saif S."/>
            <person name="Shea T."/>
            <person name="Shenoy N."/>
            <person name="Sisk P."/>
            <person name="Stolte C."/>
            <person name="Sykes S."/>
            <person name="Walk T."/>
            <person name="White J."/>
            <person name="Yandava C."/>
            <person name="Haas B."/>
            <person name="Nusbaum C."/>
            <person name="Birren B."/>
        </authorList>
    </citation>
    <scope>NUCLEOTIDE SEQUENCE</scope>
    <source>
        <strain evidence="19">R3-111a-1</strain>
    </source>
</reference>
<dbReference type="RefSeq" id="XP_009218197.1">
    <property type="nucleotide sequence ID" value="XM_009219933.1"/>
</dbReference>
<dbReference type="InterPro" id="IPR009050">
    <property type="entry name" value="Globin-like_sf"/>
</dbReference>
<protein>
    <recommendedName>
        <fullName evidence="4">nitric oxide dioxygenase</fullName>
        <ecNumber evidence="4">1.14.12.17</ecNumber>
    </recommendedName>
</protein>
<dbReference type="SUPFAM" id="SSF46458">
    <property type="entry name" value="Globin-like"/>
    <property type="match status" value="1"/>
</dbReference>
<evidence type="ECO:0000256" key="16">
    <source>
        <dbReference type="SAM" id="MobiDB-lite"/>
    </source>
</evidence>
<evidence type="ECO:0000259" key="18">
    <source>
        <dbReference type="PROSITE" id="PS51384"/>
    </source>
</evidence>
<dbReference type="PANTHER" id="PTHR43396">
    <property type="entry name" value="FLAVOHEMOPROTEIN"/>
    <property type="match status" value="1"/>
</dbReference>
<dbReference type="SUPFAM" id="SSF63380">
    <property type="entry name" value="Riboflavin synthase domain-like"/>
    <property type="match status" value="1"/>
</dbReference>
<evidence type="ECO:0000256" key="14">
    <source>
        <dbReference type="ARBA" id="ARBA00048649"/>
    </source>
</evidence>
<dbReference type="InterPro" id="IPR012292">
    <property type="entry name" value="Globin/Proto"/>
</dbReference>
<accession>J3NLL3</accession>
<evidence type="ECO:0000256" key="7">
    <source>
        <dbReference type="ARBA" id="ARBA00022630"/>
    </source>
</evidence>
<dbReference type="Gene3D" id="1.10.490.10">
    <property type="entry name" value="Globins"/>
    <property type="match status" value="1"/>
</dbReference>
<evidence type="ECO:0000256" key="13">
    <source>
        <dbReference type="ARBA" id="ARBA00023027"/>
    </source>
</evidence>
<keyword evidence="13" id="KW-0520">NAD</keyword>
<dbReference type="PROSITE" id="PS01033">
    <property type="entry name" value="GLOBIN"/>
    <property type="match status" value="1"/>
</dbReference>
<gene>
    <name evidence="20" type="primary">20342620</name>
    <name evidence="19" type="ORF">GGTG_02162</name>
</gene>
<evidence type="ECO:0000313" key="19">
    <source>
        <dbReference type="EMBL" id="EJT82188.1"/>
    </source>
</evidence>
<evidence type="ECO:0000256" key="12">
    <source>
        <dbReference type="ARBA" id="ARBA00023004"/>
    </source>
</evidence>
<dbReference type="CDD" id="cd08922">
    <property type="entry name" value="FHb-globin"/>
    <property type="match status" value="1"/>
</dbReference>
<dbReference type="GO" id="GO:0009636">
    <property type="term" value="P:response to toxic substance"/>
    <property type="evidence" value="ECO:0007669"/>
    <property type="project" value="UniProtKB-KW"/>
</dbReference>
<keyword evidence="6" id="KW-0349">Heme</keyword>
<evidence type="ECO:0000256" key="15">
    <source>
        <dbReference type="ARBA" id="ARBA00049433"/>
    </source>
</evidence>
<keyword evidence="21" id="KW-1185">Reference proteome</keyword>
<keyword evidence="8" id="KW-0479">Metal-binding</keyword>
<dbReference type="GO" id="GO:0071949">
    <property type="term" value="F:FAD binding"/>
    <property type="evidence" value="ECO:0007669"/>
    <property type="project" value="TreeGrafter"/>
</dbReference>
<dbReference type="OrthoDB" id="436496at2759"/>
<dbReference type="InterPro" id="IPR017938">
    <property type="entry name" value="Riboflavin_synthase-like_b-brl"/>
</dbReference>
<dbReference type="FunFam" id="2.40.30.10:FF:000034">
    <property type="entry name" value="Flavohemoprotein"/>
    <property type="match status" value="1"/>
</dbReference>
<feature type="compositionally biased region" description="Polar residues" evidence="16">
    <location>
        <begin position="55"/>
        <end position="69"/>
    </location>
</feature>
<proteinExistence type="inferred from homology"/>
<dbReference type="PROSITE" id="PS51384">
    <property type="entry name" value="FAD_FR"/>
    <property type="match status" value="1"/>
</dbReference>
<feature type="domain" description="Globin" evidence="17">
    <location>
        <begin position="83"/>
        <end position="220"/>
    </location>
</feature>
<dbReference type="Gene3D" id="2.40.30.10">
    <property type="entry name" value="Translation factors"/>
    <property type="match status" value="1"/>
</dbReference>
<feature type="domain" description="FAD-binding FR-type" evidence="18">
    <location>
        <begin position="230"/>
        <end position="347"/>
    </location>
</feature>
<name>J3NLL3_GAET3</name>
<dbReference type="GO" id="GO:0020037">
    <property type="term" value="F:heme binding"/>
    <property type="evidence" value="ECO:0007669"/>
    <property type="project" value="InterPro"/>
</dbReference>
<comment type="cofactor">
    <cofactor evidence="1">
        <name>heme b</name>
        <dbReference type="ChEBI" id="CHEBI:60344"/>
    </cofactor>
</comment>
<reference evidence="19" key="3">
    <citation type="submission" date="2010-09" db="EMBL/GenBank/DDBJ databases">
        <title>Annotation of Gaeumannomyces graminis var. tritici R3-111a-1.</title>
        <authorList>
            <consortium name="The Broad Institute Genome Sequencing Platform"/>
            <person name="Ma L.-J."/>
            <person name="Dead R."/>
            <person name="Young S.K."/>
            <person name="Zeng Q."/>
            <person name="Gargeya S."/>
            <person name="Fitzgerald M."/>
            <person name="Haas B."/>
            <person name="Abouelleil A."/>
            <person name="Alvarado L."/>
            <person name="Arachchi H.M."/>
            <person name="Berlin A."/>
            <person name="Brown A."/>
            <person name="Chapman S.B."/>
            <person name="Chen Z."/>
            <person name="Dunbar C."/>
            <person name="Freedman E."/>
            <person name="Gearin G."/>
            <person name="Gellesch M."/>
            <person name="Goldberg J."/>
            <person name="Griggs A."/>
            <person name="Gujja S."/>
            <person name="Heiman D."/>
            <person name="Howarth C."/>
            <person name="Larson L."/>
            <person name="Lui A."/>
            <person name="MacDonald P.J.P."/>
            <person name="Mehta T."/>
            <person name="Montmayeur A."/>
            <person name="Murphy C."/>
            <person name="Neiman D."/>
            <person name="Pearson M."/>
            <person name="Priest M."/>
            <person name="Roberts A."/>
            <person name="Saif S."/>
            <person name="Shea T."/>
            <person name="Shenoy N."/>
            <person name="Sisk P."/>
            <person name="Stolte C."/>
            <person name="Sykes S."/>
            <person name="Yandava C."/>
            <person name="Wortman J."/>
            <person name="Nusbaum C."/>
            <person name="Birren B."/>
        </authorList>
    </citation>
    <scope>NUCLEOTIDE SEQUENCE</scope>
    <source>
        <strain evidence="19">R3-111a-1</strain>
    </source>
</reference>
<dbReference type="CDD" id="cd06184">
    <property type="entry name" value="flavohem_like_fad_nad_binding"/>
    <property type="match status" value="1"/>
</dbReference>
<comment type="catalytic activity">
    <reaction evidence="14">
        <text>2 nitric oxide + NADH + 2 O2 = 2 nitrate + NAD(+) + H(+)</text>
        <dbReference type="Rhea" id="RHEA:19469"/>
        <dbReference type="ChEBI" id="CHEBI:15378"/>
        <dbReference type="ChEBI" id="CHEBI:15379"/>
        <dbReference type="ChEBI" id="CHEBI:16480"/>
        <dbReference type="ChEBI" id="CHEBI:17632"/>
        <dbReference type="ChEBI" id="CHEBI:57540"/>
        <dbReference type="ChEBI" id="CHEBI:57945"/>
        <dbReference type="EC" id="1.14.12.17"/>
    </reaction>
</comment>
<sequence length="506" mass="54590">MYRVSTVVPRLVPSTQSLGRHARLIRIASAISASQLSPLRAAASRITAPAASRAYSSSMSGPETTQANGSAAPAPAARPAPPTLTPEQMAIVKSTAPVLKEHGVTITTLFYKNMINAHPELRNVFSSTSQATGAQPRALAASVLAYATYIDDLGKLTHAVSRIAHKHVSLNIRPEQYDIVGHHLIQTIGEVLGDAATPAIVDAWTAAYAVLADVFIGLEKGMYAEHSDWIGFRKFKVLRKVKESDAITSFYLAPSDGRKLPPFKPGQYVSLQLFVPQMGHLQSRQYSMSEAPRREGDYYRISVKRDDGTGLGGLPDAPGIVSVKLHDEVKEGDEVEVSHPQGEFFVDPAEAEGKRGAPLVLLSAGVGATPLMSILESVTVDPAAPEAARTRPVSWVHASRSSGLRPFAPRVAEIEKASGGRVRARHFLSAVDPAVDVEGVSYHHGGARMDLARLDKDADLHVSDPRAEYYLCGPEAWMLDTRERLEAMGVSHDRIHLELFATGDVQ</sequence>
<evidence type="ECO:0000256" key="4">
    <source>
        <dbReference type="ARBA" id="ARBA00012229"/>
    </source>
</evidence>
<dbReference type="GO" id="GO:0046210">
    <property type="term" value="P:nitric oxide catabolic process"/>
    <property type="evidence" value="ECO:0007669"/>
    <property type="project" value="TreeGrafter"/>
</dbReference>
<organism evidence="19">
    <name type="scientific">Gaeumannomyces tritici (strain R3-111a-1)</name>
    <name type="common">Wheat and barley take-all root rot fungus</name>
    <name type="synonym">Gaeumannomyces graminis var. tritici</name>
    <dbReference type="NCBI Taxonomy" id="644352"/>
    <lineage>
        <taxon>Eukaryota</taxon>
        <taxon>Fungi</taxon>
        <taxon>Dikarya</taxon>
        <taxon>Ascomycota</taxon>
        <taxon>Pezizomycotina</taxon>
        <taxon>Sordariomycetes</taxon>
        <taxon>Sordariomycetidae</taxon>
        <taxon>Magnaporthales</taxon>
        <taxon>Magnaporthaceae</taxon>
        <taxon>Gaeumannomyces</taxon>
    </lineage>
</organism>
<dbReference type="AlphaFoldDB" id="J3NLL3"/>
<dbReference type="InterPro" id="IPR039261">
    <property type="entry name" value="FNR_nucleotide-bd"/>
</dbReference>
<reference evidence="21" key="1">
    <citation type="submission" date="2010-07" db="EMBL/GenBank/DDBJ databases">
        <title>The genome sequence of Gaeumannomyces graminis var. tritici strain R3-111a-1.</title>
        <authorList>
            <consortium name="The Broad Institute Genome Sequencing Platform"/>
            <person name="Ma L.-J."/>
            <person name="Dead R."/>
            <person name="Young S."/>
            <person name="Zeng Q."/>
            <person name="Koehrsen M."/>
            <person name="Alvarado L."/>
            <person name="Berlin A."/>
            <person name="Chapman S.B."/>
            <person name="Chen Z."/>
            <person name="Freedman E."/>
            <person name="Gellesch M."/>
            <person name="Goldberg J."/>
            <person name="Griggs A."/>
            <person name="Gujja S."/>
            <person name="Heilman E.R."/>
            <person name="Heiman D."/>
            <person name="Hepburn T."/>
            <person name="Howarth C."/>
            <person name="Jen D."/>
            <person name="Larson L."/>
            <person name="Mehta T."/>
            <person name="Neiman D."/>
            <person name="Pearson M."/>
            <person name="Roberts A."/>
            <person name="Saif S."/>
            <person name="Shea T."/>
            <person name="Shenoy N."/>
            <person name="Sisk P."/>
            <person name="Stolte C."/>
            <person name="Sykes S."/>
            <person name="Walk T."/>
            <person name="White J."/>
            <person name="Yandava C."/>
            <person name="Haas B."/>
            <person name="Nusbaum C."/>
            <person name="Birren B."/>
        </authorList>
    </citation>
    <scope>NUCLEOTIDE SEQUENCE [LARGE SCALE GENOMIC DNA]</scope>
    <source>
        <strain evidence="21">R3-111a-1</strain>
    </source>
</reference>